<feature type="compositionally biased region" description="Basic residues" evidence="1">
    <location>
        <begin position="86"/>
        <end position="98"/>
    </location>
</feature>
<proteinExistence type="predicted"/>
<comment type="caution">
    <text evidence="2">The sequence shown here is derived from an EMBL/GenBank/DDBJ whole genome shotgun (WGS) entry which is preliminary data.</text>
</comment>
<organism evidence="2 3">
    <name type="scientific">Hibiscus sabdariffa</name>
    <name type="common">roselle</name>
    <dbReference type="NCBI Taxonomy" id="183260"/>
    <lineage>
        <taxon>Eukaryota</taxon>
        <taxon>Viridiplantae</taxon>
        <taxon>Streptophyta</taxon>
        <taxon>Embryophyta</taxon>
        <taxon>Tracheophyta</taxon>
        <taxon>Spermatophyta</taxon>
        <taxon>Magnoliopsida</taxon>
        <taxon>eudicotyledons</taxon>
        <taxon>Gunneridae</taxon>
        <taxon>Pentapetalae</taxon>
        <taxon>rosids</taxon>
        <taxon>malvids</taxon>
        <taxon>Malvales</taxon>
        <taxon>Malvaceae</taxon>
        <taxon>Malvoideae</taxon>
        <taxon>Hibiscus</taxon>
    </lineage>
</organism>
<name>A0ABR2CZ33_9ROSI</name>
<reference evidence="2 3" key="1">
    <citation type="journal article" date="2024" name="G3 (Bethesda)">
        <title>Genome assembly of Hibiscus sabdariffa L. provides insights into metabolisms of medicinal natural products.</title>
        <authorList>
            <person name="Kim T."/>
        </authorList>
    </citation>
    <scope>NUCLEOTIDE SEQUENCE [LARGE SCALE GENOMIC DNA]</scope>
    <source>
        <strain evidence="2">TK-2024</strain>
        <tissue evidence="2">Old leaves</tissue>
    </source>
</reference>
<dbReference type="Proteomes" id="UP001472677">
    <property type="component" value="Unassembled WGS sequence"/>
</dbReference>
<dbReference type="EMBL" id="JBBPBM010000039">
    <property type="protein sequence ID" value="KAK8526296.1"/>
    <property type="molecule type" value="Genomic_DNA"/>
</dbReference>
<gene>
    <name evidence="2" type="ORF">V6N12_020774</name>
</gene>
<accession>A0ABR2CZ33</accession>
<sequence length="98" mass="10758">MEFQEPSAGSSSLKVGSGIFVEVKKDAPLHVLHVPRFDDRLGTVAAAVVRNSGMGPVICRPSQLVVSIIVYWKQKEKGKVSETPGKGRRHRKPFTCNK</sequence>
<keyword evidence="3" id="KW-1185">Reference proteome</keyword>
<evidence type="ECO:0000313" key="3">
    <source>
        <dbReference type="Proteomes" id="UP001472677"/>
    </source>
</evidence>
<evidence type="ECO:0000256" key="1">
    <source>
        <dbReference type="SAM" id="MobiDB-lite"/>
    </source>
</evidence>
<protein>
    <submittedName>
        <fullName evidence="2">Uncharacterized protein</fullName>
    </submittedName>
</protein>
<evidence type="ECO:0000313" key="2">
    <source>
        <dbReference type="EMBL" id="KAK8526296.1"/>
    </source>
</evidence>
<feature type="region of interest" description="Disordered" evidence="1">
    <location>
        <begin position="79"/>
        <end position="98"/>
    </location>
</feature>